<comment type="caution">
    <text evidence="6">The sequence shown here is derived from an EMBL/GenBank/DDBJ whole genome shotgun (WGS) entry which is preliminary data.</text>
</comment>
<sequence length="374" mass="39858">MARVALITSSYAPRIGGVEEHVANVARELHAAGDEVAVWAVDQGDEPVSETDFPVRYLPCPLPARSLRPAVGFAARSPAALAAWRSANRTDRPDIWHIQCFGPNGLYANALAGDRPLVYSHHGETFMDDVFEQSRLLRNGLSRVLRRADAVTSCSAFAARDLDRWAGPRAVDIVPNGVDLSEPIGVMPPDLIGRRYVLGIGRLVPVKGFDSLIRAFATLLRSGSVSASHDLVLAGDGPDRGRLESLASEEGISARVRFVGALDRGSVGAVMQGASALVVPSRVEAFGITVLEGWRAGIPVIATSNGGPADLIDEGRNGLLARPDTPADIVRALGAVLSDRDLAASLGNEGRRSVRGFTWKATAEAYREVYARLT</sequence>
<name>A0ABT7MUZ9_9MICO</name>
<dbReference type="Pfam" id="PF13439">
    <property type="entry name" value="Glyco_transf_4"/>
    <property type="match status" value="1"/>
</dbReference>
<gene>
    <name evidence="6" type="ORF">QSV35_02925</name>
</gene>
<dbReference type="Pfam" id="PF00534">
    <property type="entry name" value="Glycos_transf_1"/>
    <property type="match status" value="1"/>
</dbReference>
<dbReference type="Gene3D" id="3.40.50.2000">
    <property type="entry name" value="Glycogen Phosphorylase B"/>
    <property type="match status" value="2"/>
</dbReference>
<dbReference type="SUPFAM" id="SSF53756">
    <property type="entry name" value="UDP-Glycosyltransferase/glycogen phosphorylase"/>
    <property type="match status" value="1"/>
</dbReference>
<dbReference type="GO" id="GO:0016757">
    <property type="term" value="F:glycosyltransferase activity"/>
    <property type="evidence" value="ECO:0007669"/>
    <property type="project" value="UniProtKB-KW"/>
</dbReference>
<feature type="domain" description="Glycosyltransferase subfamily 4-like N-terminal" evidence="5">
    <location>
        <begin position="15"/>
        <end position="181"/>
    </location>
</feature>
<protein>
    <recommendedName>
        <fullName evidence="1">D-inositol 3-phosphate glycosyltransferase</fullName>
    </recommendedName>
</protein>
<dbReference type="InterPro" id="IPR050194">
    <property type="entry name" value="Glycosyltransferase_grp1"/>
</dbReference>
<evidence type="ECO:0000259" key="5">
    <source>
        <dbReference type="Pfam" id="PF13439"/>
    </source>
</evidence>
<dbReference type="InterPro" id="IPR028098">
    <property type="entry name" value="Glyco_trans_4-like_N"/>
</dbReference>
<proteinExistence type="predicted"/>
<evidence type="ECO:0000256" key="1">
    <source>
        <dbReference type="ARBA" id="ARBA00021292"/>
    </source>
</evidence>
<reference evidence="6 7" key="1">
    <citation type="submission" date="2023-06" db="EMBL/GenBank/DDBJ databases">
        <title>Microbacterium sp. nov., isolated from a waste landfill.</title>
        <authorList>
            <person name="Wen W."/>
        </authorList>
    </citation>
    <scope>NUCLEOTIDE SEQUENCE [LARGE SCALE GENOMIC DNA]</scope>
    <source>
        <strain evidence="6 7">ASV49</strain>
    </source>
</reference>
<feature type="domain" description="Glycosyl transferase family 1" evidence="4">
    <location>
        <begin position="194"/>
        <end position="352"/>
    </location>
</feature>
<accession>A0ABT7MUZ9</accession>
<evidence type="ECO:0000259" key="4">
    <source>
        <dbReference type="Pfam" id="PF00534"/>
    </source>
</evidence>
<evidence type="ECO:0000313" key="6">
    <source>
        <dbReference type="EMBL" id="MDL9978274.1"/>
    </source>
</evidence>
<keyword evidence="3 6" id="KW-0808">Transferase</keyword>
<dbReference type="Proteomes" id="UP001235064">
    <property type="component" value="Unassembled WGS sequence"/>
</dbReference>
<keyword evidence="7" id="KW-1185">Reference proteome</keyword>
<evidence type="ECO:0000313" key="7">
    <source>
        <dbReference type="Proteomes" id="UP001235064"/>
    </source>
</evidence>
<dbReference type="RefSeq" id="WP_286286535.1">
    <property type="nucleotide sequence ID" value="NZ_JASXSZ010000001.1"/>
</dbReference>
<organism evidence="6 7">
    <name type="scientific">Microbacterium candidum</name>
    <dbReference type="NCBI Taxonomy" id="3041922"/>
    <lineage>
        <taxon>Bacteria</taxon>
        <taxon>Bacillati</taxon>
        <taxon>Actinomycetota</taxon>
        <taxon>Actinomycetes</taxon>
        <taxon>Micrococcales</taxon>
        <taxon>Microbacteriaceae</taxon>
        <taxon>Microbacterium</taxon>
    </lineage>
</organism>
<dbReference type="PANTHER" id="PTHR45947">
    <property type="entry name" value="SULFOQUINOVOSYL TRANSFERASE SQD2"/>
    <property type="match status" value="1"/>
</dbReference>
<dbReference type="CDD" id="cd03801">
    <property type="entry name" value="GT4_PimA-like"/>
    <property type="match status" value="1"/>
</dbReference>
<keyword evidence="2 6" id="KW-0328">Glycosyltransferase</keyword>
<dbReference type="EMBL" id="JASXSZ010000001">
    <property type="protein sequence ID" value="MDL9978274.1"/>
    <property type="molecule type" value="Genomic_DNA"/>
</dbReference>
<dbReference type="InterPro" id="IPR001296">
    <property type="entry name" value="Glyco_trans_1"/>
</dbReference>
<evidence type="ECO:0000256" key="2">
    <source>
        <dbReference type="ARBA" id="ARBA00022676"/>
    </source>
</evidence>
<dbReference type="PANTHER" id="PTHR45947:SF3">
    <property type="entry name" value="SULFOQUINOVOSYL TRANSFERASE SQD2"/>
    <property type="match status" value="1"/>
</dbReference>
<evidence type="ECO:0000256" key="3">
    <source>
        <dbReference type="ARBA" id="ARBA00022679"/>
    </source>
</evidence>